<comment type="similarity">
    <text evidence="13">Belongs to the protein kinase superfamily.</text>
</comment>
<dbReference type="EMBL" id="CAIIXF020000005">
    <property type="protein sequence ID" value="CAH1783321.1"/>
    <property type="molecule type" value="Genomic_DNA"/>
</dbReference>
<evidence type="ECO:0000256" key="5">
    <source>
        <dbReference type="ARBA" id="ARBA00022553"/>
    </source>
</evidence>
<keyword evidence="7 13" id="KW-0547">Nucleotide-binding</keyword>
<dbReference type="GO" id="GO:0005737">
    <property type="term" value="C:cytoplasm"/>
    <property type="evidence" value="ECO:0007669"/>
    <property type="project" value="TreeGrafter"/>
</dbReference>
<dbReference type="SUPFAM" id="SSF56112">
    <property type="entry name" value="Protein kinase-like (PK-like)"/>
    <property type="match status" value="1"/>
</dbReference>
<keyword evidence="9 13" id="KW-0067">ATP-binding</keyword>
<evidence type="ECO:0000256" key="8">
    <source>
        <dbReference type="ARBA" id="ARBA00022777"/>
    </source>
</evidence>
<reference evidence="14" key="1">
    <citation type="submission" date="2022-03" db="EMBL/GenBank/DDBJ databases">
        <authorList>
            <person name="Martin C."/>
        </authorList>
    </citation>
    <scope>NUCLEOTIDE SEQUENCE</scope>
</reference>
<keyword evidence="15" id="KW-1185">Reference proteome</keyword>
<dbReference type="PROSITE" id="PS50011">
    <property type="entry name" value="PROTEIN_KINASE_DOM"/>
    <property type="match status" value="1"/>
</dbReference>
<accession>A0A8J1XHF4</accession>
<dbReference type="InterPro" id="IPR011009">
    <property type="entry name" value="Kinase-like_dom_sf"/>
</dbReference>
<evidence type="ECO:0000256" key="3">
    <source>
        <dbReference type="ARBA" id="ARBA00016885"/>
    </source>
</evidence>
<dbReference type="GO" id="GO:0030430">
    <property type="term" value="C:host cell cytoplasm"/>
    <property type="evidence" value="ECO:0007669"/>
    <property type="project" value="UniProtKB-SubCell"/>
</dbReference>
<comment type="catalytic activity">
    <reaction evidence="11">
        <text>L-threonyl-[protein] + ATP = O-phospho-L-threonyl-[protein] + ADP + H(+)</text>
        <dbReference type="Rhea" id="RHEA:46608"/>
        <dbReference type="Rhea" id="RHEA-COMP:11060"/>
        <dbReference type="Rhea" id="RHEA-COMP:11605"/>
        <dbReference type="ChEBI" id="CHEBI:15378"/>
        <dbReference type="ChEBI" id="CHEBI:30013"/>
        <dbReference type="ChEBI" id="CHEBI:30616"/>
        <dbReference type="ChEBI" id="CHEBI:61977"/>
        <dbReference type="ChEBI" id="CHEBI:456216"/>
        <dbReference type="EC" id="2.7.11.1"/>
    </reaction>
</comment>
<dbReference type="OrthoDB" id="193931at2759"/>
<comment type="subcellular location">
    <subcellularLocation>
        <location evidence="1">Host cytoplasm</location>
    </subcellularLocation>
</comment>
<dbReference type="InterPro" id="IPR000719">
    <property type="entry name" value="Prot_kinase_dom"/>
</dbReference>
<dbReference type="GO" id="GO:0005524">
    <property type="term" value="F:ATP binding"/>
    <property type="evidence" value="ECO:0007669"/>
    <property type="project" value="UniProtKB-UniRule"/>
</dbReference>
<evidence type="ECO:0000256" key="4">
    <source>
        <dbReference type="ARBA" id="ARBA00022527"/>
    </source>
</evidence>
<dbReference type="Pfam" id="PF00069">
    <property type="entry name" value="Pkinase"/>
    <property type="match status" value="1"/>
</dbReference>
<dbReference type="PANTHER" id="PTHR22984:SF25">
    <property type="entry name" value="PROTEIN KINASE DOMAIN-CONTAINING PROTEIN"/>
    <property type="match status" value="1"/>
</dbReference>
<dbReference type="FunFam" id="1.10.510.10:FF:000708">
    <property type="entry name" value="serine/threonine-protein kinase par-1-like"/>
    <property type="match status" value="1"/>
</dbReference>
<dbReference type="InterPro" id="IPR051138">
    <property type="entry name" value="PIM_Ser/Thr_kinase"/>
</dbReference>
<evidence type="ECO:0000313" key="14">
    <source>
        <dbReference type="EMBL" id="CAH1783321.1"/>
    </source>
</evidence>
<protein>
    <recommendedName>
        <fullName evidence="3">Serine/threonine-protein kinase 1</fullName>
        <ecNumber evidence="2">2.7.11.1</ecNumber>
    </recommendedName>
</protein>
<evidence type="ECO:0000256" key="13">
    <source>
        <dbReference type="RuleBase" id="RU000304"/>
    </source>
</evidence>
<keyword evidence="6" id="KW-0808">Transferase</keyword>
<evidence type="ECO:0000256" key="9">
    <source>
        <dbReference type="ARBA" id="ARBA00022840"/>
    </source>
</evidence>
<dbReference type="GO" id="GO:0004674">
    <property type="term" value="F:protein serine/threonine kinase activity"/>
    <property type="evidence" value="ECO:0007669"/>
    <property type="project" value="UniProtKB-KW"/>
</dbReference>
<organism evidence="14 15">
    <name type="scientific">Owenia fusiformis</name>
    <name type="common">Polychaete worm</name>
    <dbReference type="NCBI Taxonomy" id="6347"/>
    <lineage>
        <taxon>Eukaryota</taxon>
        <taxon>Metazoa</taxon>
        <taxon>Spiralia</taxon>
        <taxon>Lophotrochozoa</taxon>
        <taxon>Annelida</taxon>
        <taxon>Polychaeta</taxon>
        <taxon>Sedentaria</taxon>
        <taxon>Canalipalpata</taxon>
        <taxon>Sabellida</taxon>
        <taxon>Oweniida</taxon>
        <taxon>Oweniidae</taxon>
        <taxon>Owenia</taxon>
    </lineage>
</organism>
<dbReference type="InterPro" id="IPR017441">
    <property type="entry name" value="Protein_kinase_ATP_BS"/>
</dbReference>
<comment type="catalytic activity">
    <reaction evidence="12">
        <text>L-seryl-[protein] + ATP = O-phospho-L-seryl-[protein] + ADP + H(+)</text>
        <dbReference type="Rhea" id="RHEA:17989"/>
        <dbReference type="Rhea" id="RHEA-COMP:9863"/>
        <dbReference type="Rhea" id="RHEA-COMP:11604"/>
        <dbReference type="ChEBI" id="CHEBI:15378"/>
        <dbReference type="ChEBI" id="CHEBI:29999"/>
        <dbReference type="ChEBI" id="CHEBI:30616"/>
        <dbReference type="ChEBI" id="CHEBI:83421"/>
        <dbReference type="ChEBI" id="CHEBI:456216"/>
        <dbReference type="EC" id="2.7.11.1"/>
    </reaction>
</comment>
<evidence type="ECO:0000313" key="15">
    <source>
        <dbReference type="Proteomes" id="UP000749559"/>
    </source>
</evidence>
<dbReference type="PANTHER" id="PTHR22984">
    <property type="entry name" value="SERINE/THREONINE-PROTEIN KINASE PIM"/>
    <property type="match status" value="1"/>
</dbReference>
<dbReference type="Proteomes" id="UP000749559">
    <property type="component" value="Unassembled WGS sequence"/>
</dbReference>
<keyword evidence="10" id="KW-1035">Host cytoplasm</keyword>
<dbReference type="InterPro" id="IPR008271">
    <property type="entry name" value="Ser/Thr_kinase_AS"/>
</dbReference>
<dbReference type="PIRSF" id="PIRSF037993">
    <property type="entry name" value="STPK_Pim-1"/>
    <property type="match status" value="1"/>
</dbReference>
<evidence type="ECO:0000256" key="2">
    <source>
        <dbReference type="ARBA" id="ARBA00012513"/>
    </source>
</evidence>
<dbReference type="CDD" id="cd14005">
    <property type="entry name" value="STKc_PIM"/>
    <property type="match status" value="1"/>
</dbReference>
<keyword evidence="5" id="KW-0597">Phosphoprotein</keyword>
<dbReference type="GO" id="GO:0007346">
    <property type="term" value="P:regulation of mitotic cell cycle"/>
    <property type="evidence" value="ECO:0007669"/>
    <property type="project" value="TreeGrafter"/>
</dbReference>
<name>A0A8J1XHF4_OWEFU</name>
<evidence type="ECO:0000256" key="1">
    <source>
        <dbReference type="ARBA" id="ARBA00004192"/>
    </source>
</evidence>
<dbReference type="PROSITE" id="PS00107">
    <property type="entry name" value="PROTEIN_KINASE_ATP"/>
    <property type="match status" value="1"/>
</dbReference>
<dbReference type="Gene3D" id="3.30.200.20">
    <property type="entry name" value="Phosphorylase Kinase, domain 1"/>
    <property type="match status" value="1"/>
</dbReference>
<evidence type="ECO:0000256" key="12">
    <source>
        <dbReference type="ARBA" id="ARBA00048679"/>
    </source>
</evidence>
<keyword evidence="4 13" id="KW-0723">Serine/threonine-protein kinase</keyword>
<gene>
    <name evidence="14" type="ORF">OFUS_LOCUS9668</name>
</gene>
<evidence type="ECO:0000256" key="6">
    <source>
        <dbReference type="ARBA" id="ARBA00022679"/>
    </source>
</evidence>
<comment type="caution">
    <text evidence="14">The sequence shown here is derived from an EMBL/GenBank/DDBJ whole genome shotgun (WGS) entry which is preliminary data.</text>
</comment>
<proteinExistence type="inferred from homology"/>
<evidence type="ECO:0000256" key="11">
    <source>
        <dbReference type="ARBA" id="ARBA00047899"/>
    </source>
</evidence>
<dbReference type="EC" id="2.7.11.1" evidence="2"/>
<dbReference type="PROSITE" id="PS00108">
    <property type="entry name" value="PROTEIN_KINASE_ST"/>
    <property type="match status" value="1"/>
</dbReference>
<dbReference type="AlphaFoldDB" id="A0A8J1XHF4"/>
<dbReference type="SMART" id="SM00220">
    <property type="entry name" value="S_TKc"/>
    <property type="match status" value="1"/>
</dbReference>
<evidence type="ECO:0000256" key="7">
    <source>
        <dbReference type="ARBA" id="ARBA00022741"/>
    </source>
</evidence>
<dbReference type="GO" id="GO:0043066">
    <property type="term" value="P:negative regulation of apoptotic process"/>
    <property type="evidence" value="ECO:0007669"/>
    <property type="project" value="InterPro"/>
</dbReference>
<keyword evidence="8" id="KW-0418">Kinase</keyword>
<dbReference type="InterPro" id="IPR017348">
    <property type="entry name" value="PIM1/2/3"/>
</dbReference>
<sequence length="336" mass="37330">MLARKLGSLGVFSCAGVSSKHLEKEKSAKSYALFEKRYLLGAVLGSGGFGTVYEGKDRDTGAEVAVKHVEKAKVSDWANLNGHKVPLEVLLLKKVTHVDGVARLIDYYEKSDAFVLVLERPQPAKDLFDYITESGPLQENIAKNFFRQIVQTTIEIHQCGVVHRDMKDENILVDTDSMELKIIDFGSGALLKDSVYTDFDGTRVYSPPEWVKSNRYHARPATVWSLGVLLYDMVCGDIPFEQDEQICKADLVFRDPSVSSEVKDLILKCLSLKPSSRPTLDEVLNHRWLKPMDSLGVDMGNMSLNNISRNSSGVSLDERSIENMSISADSSYGASL</sequence>
<dbReference type="Gene3D" id="1.10.510.10">
    <property type="entry name" value="Transferase(Phosphotransferase) domain 1"/>
    <property type="match status" value="1"/>
</dbReference>
<evidence type="ECO:0000256" key="10">
    <source>
        <dbReference type="ARBA" id="ARBA00023200"/>
    </source>
</evidence>